<name>D2V9H1_NAEGR</name>
<dbReference type="Gene3D" id="1.25.10.10">
    <property type="entry name" value="Leucine-rich Repeat Variant"/>
    <property type="match status" value="1"/>
</dbReference>
<dbReference type="GO" id="GO:0016192">
    <property type="term" value="P:vesicle-mediated transport"/>
    <property type="evidence" value="ECO:0007669"/>
    <property type="project" value="InterPro"/>
</dbReference>
<dbReference type="InterPro" id="IPR002553">
    <property type="entry name" value="Clathrin/coatomer_adapt-like_N"/>
</dbReference>
<keyword evidence="3" id="KW-0653">Protein transport</keyword>
<feature type="domain" description="Clathrin/coatomer adaptor adaptin-like N-terminal" evidence="7">
    <location>
        <begin position="91"/>
        <end position="674"/>
    </location>
</feature>
<evidence type="ECO:0000313" key="8">
    <source>
        <dbReference type="EMBL" id="EFC46457.1"/>
    </source>
</evidence>
<feature type="chain" id="PRO_5003038399" evidence="6">
    <location>
        <begin position="24"/>
        <end position="1055"/>
    </location>
</feature>
<sequence length="1055" mass="121763">MINWLGSTLGSALDLNLVTSVVSDTLTNNKSSSNSNTALLAQSTSDAVSDEFAAFITKIGKTRCRESENETVLSMKEALKEKLEDPLLINNRLEMKDVLLRLIYCEMLGHSIDQFGSIHLVNFIALNDLTLYEKRLSYLAAGLILHRKHEMILLIINSIQKDLRSKRYMIVLSALIAASKLLNYETIPAVLPFVIPLLKHQRSEVRKKAISTLHAFYNIEKEESDDVESYNGTYLQYIDTMLNDFDPMVLSATICFLSDYVADCHVRLIKEKKNSSSTESQGQKTIDPKVLKLTSYVVSIFNQIIEYNIEQDYMYSKLPAPWFQIKILQVFTLLGRQNKSTSQELYELIRTAYKKAERAENATGIAIMFQCVKTAINIYPSQHMLQFIYDSVTRFIWNNDMKVPNIRYTALEMLRMVLRYNTELVALHQEMIIDSLSSNDETIQKLTSRLLTRMANQSNTKTILDRLIKYLAYVISVNDIFMAEELVANIRNIFDRFTDDYYWYVEIVVDFLKAVGDEKNTKNQPLIEDQVVNIIVKNILDETKLDEELGPFIIERYYKLLYDQVYTDSKLFPNCLFTVIVYVLRGLSSYVDDHKENEEEPSKENIIELFLSLINSSLYFDSRLKSCIISSSMEVYLKIKSPDDLGERITSALLPLKNSRHEDVFERTYQLMSLCEFDNPKSLNDLDELIYSEENTKVDSSLSFLQSYVESLKEEGLPVYSQELKEEVMEKQKLLTHKRHSKKKDLIIVIDKVEPVEINFKGDDLDTRIRNSKKVWSQEDCLEETPNRVEEESETIKAMKAKIKKKRLQKEMEEKQKEEEEKKNLTEEEKTGEEESMSDGNNSETTKEDEKEEVKTTEPEKVAKEKTIEKVQTPQTPQFIPIPFPYPSYDPAQMASFYQYPQAFQMPYGQQIPGQPLQYVYVPPTNSQLMQMMQMPHQPFPFMPVNQINQGSGSPQFGYPVSQQVPGHVFQPIRPATPNNPTIQPVFPNQVVQQTHPIQQTEAITEVPKAVEEVKESIEDVEQQVQKEEEEQDVSPTTESNEENQDSELIINMTC</sequence>
<keyword evidence="9" id="KW-1185">Reference proteome</keyword>
<dbReference type="GO" id="GO:0012505">
    <property type="term" value="C:endomembrane system"/>
    <property type="evidence" value="ECO:0007669"/>
    <property type="project" value="UniProtKB-SubCell"/>
</dbReference>
<evidence type="ECO:0000259" key="7">
    <source>
        <dbReference type="Pfam" id="PF01602"/>
    </source>
</evidence>
<dbReference type="InterPro" id="IPR050840">
    <property type="entry name" value="Adaptor_Complx_Large_Subunit"/>
</dbReference>
<dbReference type="PANTHER" id="PTHR22780">
    <property type="entry name" value="ADAPTIN, ALPHA/GAMMA/EPSILON"/>
    <property type="match status" value="1"/>
</dbReference>
<dbReference type="Pfam" id="PF01602">
    <property type="entry name" value="Adaptin_N"/>
    <property type="match status" value="1"/>
</dbReference>
<evidence type="ECO:0000313" key="9">
    <source>
        <dbReference type="Proteomes" id="UP000006671"/>
    </source>
</evidence>
<organism evidence="9">
    <name type="scientific">Naegleria gruberi</name>
    <name type="common">Amoeba</name>
    <dbReference type="NCBI Taxonomy" id="5762"/>
    <lineage>
        <taxon>Eukaryota</taxon>
        <taxon>Discoba</taxon>
        <taxon>Heterolobosea</taxon>
        <taxon>Tetramitia</taxon>
        <taxon>Eutetramitia</taxon>
        <taxon>Vahlkampfiidae</taxon>
        <taxon>Naegleria</taxon>
    </lineage>
</organism>
<evidence type="ECO:0000256" key="3">
    <source>
        <dbReference type="ARBA" id="ARBA00022927"/>
    </source>
</evidence>
<dbReference type="EMBL" id="GG738858">
    <property type="protein sequence ID" value="EFC46457.1"/>
    <property type="molecule type" value="Genomic_DNA"/>
</dbReference>
<evidence type="ECO:0000256" key="4">
    <source>
        <dbReference type="ARBA" id="ARBA00023136"/>
    </source>
</evidence>
<feature type="region of interest" description="Disordered" evidence="5">
    <location>
        <begin position="1017"/>
        <end position="1055"/>
    </location>
</feature>
<reference evidence="8 9" key="1">
    <citation type="journal article" date="2010" name="Cell">
        <title>The genome of Naegleria gruberi illuminates early eukaryotic versatility.</title>
        <authorList>
            <person name="Fritz-Laylin L.K."/>
            <person name="Prochnik S.E."/>
            <person name="Ginger M.L."/>
            <person name="Dacks J.B."/>
            <person name="Carpenter M.L."/>
            <person name="Field M.C."/>
            <person name="Kuo A."/>
            <person name="Paredez A."/>
            <person name="Chapman J."/>
            <person name="Pham J."/>
            <person name="Shu S."/>
            <person name="Neupane R."/>
            <person name="Cipriano M."/>
            <person name="Mancuso J."/>
            <person name="Tu H."/>
            <person name="Salamov A."/>
            <person name="Lindquist E."/>
            <person name="Shapiro H."/>
            <person name="Lucas S."/>
            <person name="Grigoriev I.V."/>
            <person name="Cande W.Z."/>
            <person name="Fulton C."/>
            <person name="Rokhsar D.S."/>
            <person name="Dawson S.C."/>
        </authorList>
    </citation>
    <scope>NUCLEOTIDE SEQUENCE [LARGE SCALE GENOMIC DNA]</scope>
    <source>
        <strain evidence="8 9">NEG-M</strain>
    </source>
</reference>
<dbReference type="Proteomes" id="UP000006671">
    <property type="component" value="Unassembled WGS sequence"/>
</dbReference>
<keyword evidence="4" id="KW-0472">Membrane</keyword>
<feature type="compositionally biased region" description="Basic and acidic residues" evidence="5">
    <location>
        <begin position="809"/>
        <end position="829"/>
    </location>
</feature>
<dbReference type="OMA" id="QRCYEFS"/>
<dbReference type="STRING" id="5762.D2V9H1"/>
<comment type="subcellular location">
    <subcellularLocation>
        <location evidence="1">Endomembrane system</location>
    </subcellularLocation>
</comment>
<dbReference type="KEGG" id="ngr:NAEGRDRAFT_65439"/>
<evidence type="ECO:0000256" key="2">
    <source>
        <dbReference type="ARBA" id="ARBA00022448"/>
    </source>
</evidence>
<dbReference type="InterPro" id="IPR016024">
    <property type="entry name" value="ARM-type_fold"/>
</dbReference>
<feature type="region of interest" description="Disordered" evidence="5">
    <location>
        <begin position="807"/>
        <end position="866"/>
    </location>
</feature>
<dbReference type="AlphaFoldDB" id="D2V9H1"/>
<evidence type="ECO:0000256" key="6">
    <source>
        <dbReference type="SAM" id="SignalP"/>
    </source>
</evidence>
<dbReference type="OrthoDB" id="29308at2759"/>
<dbReference type="SUPFAM" id="SSF48371">
    <property type="entry name" value="ARM repeat"/>
    <property type="match status" value="1"/>
</dbReference>
<evidence type="ECO:0000256" key="1">
    <source>
        <dbReference type="ARBA" id="ARBA00004308"/>
    </source>
</evidence>
<accession>D2V9H1</accession>
<gene>
    <name evidence="8" type="ORF">NAEGRDRAFT_65439</name>
</gene>
<dbReference type="GO" id="GO:0030117">
    <property type="term" value="C:membrane coat"/>
    <property type="evidence" value="ECO:0007669"/>
    <property type="project" value="InterPro"/>
</dbReference>
<feature type="compositionally biased region" description="Basic and acidic residues" evidence="5">
    <location>
        <begin position="845"/>
        <end position="866"/>
    </location>
</feature>
<dbReference type="GO" id="GO:0006886">
    <property type="term" value="P:intracellular protein transport"/>
    <property type="evidence" value="ECO:0007669"/>
    <property type="project" value="InterPro"/>
</dbReference>
<feature type="signal peptide" evidence="6">
    <location>
        <begin position="1"/>
        <end position="23"/>
    </location>
</feature>
<evidence type="ECO:0000256" key="5">
    <source>
        <dbReference type="SAM" id="MobiDB-lite"/>
    </source>
</evidence>
<proteinExistence type="predicted"/>
<protein>
    <submittedName>
        <fullName evidence="8">Predicted protein</fullName>
    </submittedName>
</protein>
<keyword evidence="2" id="KW-0813">Transport</keyword>
<dbReference type="GeneID" id="8859830"/>
<dbReference type="InParanoid" id="D2V9H1"/>
<dbReference type="eggNOG" id="KOG1062">
    <property type="taxonomic scope" value="Eukaryota"/>
</dbReference>
<dbReference type="VEuPathDB" id="AmoebaDB:NAEGRDRAFT_65439"/>
<keyword evidence="6" id="KW-0732">Signal</keyword>
<dbReference type="RefSeq" id="XP_002679201.1">
    <property type="nucleotide sequence ID" value="XM_002679155.1"/>
</dbReference>
<dbReference type="InterPro" id="IPR011989">
    <property type="entry name" value="ARM-like"/>
</dbReference>